<dbReference type="PANTHER" id="PTHR44757:SF2">
    <property type="entry name" value="BIOFILM ARCHITECTURE MAINTENANCE PROTEIN MBAA"/>
    <property type="match status" value="1"/>
</dbReference>
<dbReference type="InterPro" id="IPR000014">
    <property type="entry name" value="PAS"/>
</dbReference>
<evidence type="ECO:0000313" key="5">
    <source>
        <dbReference type="Proteomes" id="UP000538666"/>
    </source>
</evidence>
<dbReference type="Proteomes" id="UP000538666">
    <property type="component" value="Unassembled WGS sequence"/>
</dbReference>
<evidence type="ECO:0000256" key="1">
    <source>
        <dbReference type="SAM" id="MobiDB-lite"/>
    </source>
</evidence>
<feature type="region of interest" description="Disordered" evidence="1">
    <location>
        <begin position="376"/>
        <end position="396"/>
    </location>
</feature>
<dbReference type="SMART" id="SM00086">
    <property type="entry name" value="PAC"/>
    <property type="match status" value="2"/>
</dbReference>
<dbReference type="InterPro" id="IPR052155">
    <property type="entry name" value="Biofilm_reg_signaling"/>
</dbReference>
<dbReference type="SMART" id="SM00091">
    <property type="entry name" value="PAS"/>
    <property type="match status" value="3"/>
</dbReference>
<dbReference type="InterPro" id="IPR000700">
    <property type="entry name" value="PAS-assoc_C"/>
</dbReference>
<dbReference type="RefSeq" id="WP_184084814.1">
    <property type="nucleotide sequence ID" value="NZ_JACHEK010000004.1"/>
</dbReference>
<dbReference type="NCBIfam" id="TIGR00229">
    <property type="entry name" value="sensory_box"/>
    <property type="match status" value="2"/>
</dbReference>
<feature type="domain" description="PAS" evidence="2">
    <location>
        <begin position="4"/>
        <end position="48"/>
    </location>
</feature>
<evidence type="ECO:0000313" key="4">
    <source>
        <dbReference type="EMBL" id="MBB6144396.1"/>
    </source>
</evidence>
<dbReference type="InterPro" id="IPR013767">
    <property type="entry name" value="PAS_fold"/>
</dbReference>
<organism evidence="4 5">
    <name type="scientific">Silvibacterium bohemicum</name>
    <dbReference type="NCBI Taxonomy" id="1577686"/>
    <lineage>
        <taxon>Bacteria</taxon>
        <taxon>Pseudomonadati</taxon>
        <taxon>Acidobacteriota</taxon>
        <taxon>Terriglobia</taxon>
        <taxon>Terriglobales</taxon>
        <taxon>Acidobacteriaceae</taxon>
        <taxon>Silvibacterium</taxon>
    </lineage>
</organism>
<keyword evidence="5" id="KW-1185">Reference proteome</keyword>
<dbReference type="InterPro" id="IPR013656">
    <property type="entry name" value="PAS_4"/>
</dbReference>
<dbReference type="GO" id="GO:0006355">
    <property type="term" value="P:regulation of DNA-templated transcription"/>
    <property type="evidence" value="ECO:0007669"/>
    <property type="project" value="InterPro"/>
</dbReference>
<evidence type="ECO:0000259" key="2">
    <source>
        <dbReference type="PROSITE" id="PS50112"/>
    </source>
</evidence>
<dbReference type="CDD" id="cd00130">
    <property type="entry name" value="PAS"/>
    <property type="match status" value="3"/>
</dbReference>
<reference evidence="4 5" key="1">
    <citation type="submission" date="2020-08" db="EMBL/GenBank/DDBJ databases">
        <title>Genomic Encyclopedia of Type Strains, Phase IV (KMG-IV): sequencing the most valuable type-strain genomes for metagenomic binning, comparative biology and taxonomic classification.</title>
        <authorList>
            <person name="Goeker M."/>
        </authorList>
    </citation>
    <scope>NUCLEOTIDE SEQUENCE [LARGE SCALE GENOMIC DNA]</scope>
    <source>
        <strain evidence="4 5">DSM 103733</strain>
    </source>
</reference>
<dbReference type="EMBL" id="JACHEK010000004">
    <property type="protein sequence ID" value="MBB6144396.1"/>
    <property type="molecule type" value="Genomic_DNA"/>
</dbReference>
<dbReference type="SUPFAM" id="SSF55785">
    <property type="entry name" value="PYP-like sensor domain (PAS domain)"/>
    <property type="match status" value="3"/>
</dbReference>
<dbReference type="InterPro" id="IPR001610">
    <property type="entry name" value="PAC"/>
</dbReference>
<name>A0A841JSV5_9BACT</name>
<sequence>MEIDNALLRTILDQAPVGIALLNFDRTVRYCNPAFRKIYGWNDDGILGSKLPLPEHQRKSFNELLDDLRSDRTVVGVETVRVRRDGTEFYARISAAPIYDGSGNPDGFIACITVAEENYSDQLELRNLEYLIQGSSDFMCVADLDLRVLFVNDPGRAMIGLRHDDDIDGKYLLDFFTAESHGRLSDIFRSLRPADAGVTVQMQLKHLQSDALIPVSSSVYMVNDPHTGEPISIGCVAKNLVELDEAAKRVEGSEAAFRTLLQHVPVGVALVDPSGRPIGSNEALQELLGYTAEELRELPFSRHVHPEDISEGRSLFLKLAAGAIDNYVVFKRLRHRGGHIIPTKMKVFLVRDLDGRPKHTISIVEHAPDALSKILDSFGPTERPSGGASNSSANCQ</sequence>
<gene>
    <name evidence="4" type="ORF">HNQ77_002348</name>
</gene>
<feature type="domain" description="PAC" evidence="3">
    <location>
        <begin position="75"/>
        <end position="127"/>
    </location>
</feature>
<dbReference type="Pfam" id="PF08448">
    <property type="entry name" value="PAS_4"/>
    <property type="match status" value="1"/>
</dbReference>
<proteinExistence type="predicted"/>
<dbReference type="Pfam" id="PF00989">
    <property type="entry name" value="PAS"/>
    <property type="match status" value="1"/>
</dbReference>
<protein>
    <submittedName>
        <fullName evidence="4">PAS domain S-box-containing protein</fullName>
    </submittedName>
</protein>
<dbReference type="Pfam" id="PF08447">
    <property type="entry name" value="PAS_3"/>
    <property type="match status" value="1"/>
</dbReference>
<dbReference type="Gene3D" id="3.30.450.20">
    <property type="entry name" value="PAS domain"/>
    <property type="match status" value="3"/>
</dbReference>
<dbReference type="InterPro" id="IPR035965">
    <property type="entry name" value="PAS-like_dom_sf"/>
</dbReference>
<comment type="caution">
    <text evidence="4">The sequence shown here is derived from an EMBL/GenBank/DDBJ whole genome shotgun (WGS) entry which is preliminary data.</text>
</comment>
<dbReference type="InterPro" id="IPR013655">
    <property type="entry name" value="PAS_fold_3"/>
</dbReference>
<feature type="compositionally biased region" description="Polar residues" evidence="1">
    <location>
        <begin position="387"/>
        <end position="396"/>
    </location>
</feature>
<feature type="domain" description="PAS" evidence="2">
    <location>
        <begin position="124"/>
        <end position="195"/>
    </location>
</feature>
<dbReference type="AlphaFoldDB" id="A0A841JSV5"/>
<feature type="domain" description="PAS" evidence="2">
    <location>
        <begin position="253"/>
        <end position="323"/>
    </location>
</feature>
<dbReference type="PROSITE" id="PS50113">
    <property type="entry name" value="PAC"/>
    <property type="match status" value="1"/>
</dbReference>
<dbReference type="PANTHER" id="PTHR44757">
    <property type="entry name" value="DIGUANYLATE CYCLASE DGCP"/>
    <property type="match status" value="1"/>
</dbReference>
<evidence type="ECO:0000259" key="3">
    <source>
        <dbReference type="PROSITE" id="PS50113"/>
    </source>
</evidence>
<accession>A0A841JSV5</accession>
<dbReference type="PROSITE" id="PS50112">
    <property type="entry name" value="PAS"/>
    <property type="match status" value="3"/>
</dbReference>